<organism evidence="2 3">
    <name type="scientific">Candidatus Accumulibacter aalborgensis</name>
    <dbReference type="NCBI Taxonomy" id="1860102"/>
    <lineage>
        <taxon>Bacteria</taxon>
        <taxon>Pseudomonadati</taxon>
        <taxon>Pseudomonadota</taxon>
        <taxon>Betaproteobacteria</taxon>
        <taxon>Candidatus Accumulibacter</taxon>
    </lineage>
</organism>
<reference evidence="3" key="1">
    <citation type="submission" date="2016-06" db="EMBL/GenBank/DDBJ databases">
        <authorList>
            <person name="McIlroy S.J."/>
            <person name="Karst S.M."/>
            <person name="Albertsen M."/>
        </authorList>
    </citation>
    <scope>NUCLEOTIDE SEQUENCE [LARGE SCALE GENOMIC DNA]</scope>
</reference>
<gene>
    <name evidence="2" type="ORF">ACCAA_1790007</name>
</gene>
<name>A0A1A8XL65_9PROT</name>
<dbReference type="STRING" id="1860102.ACCAA_1790007"/>
<sequence length="149" mass="16309">MDRFQEFRIAVVGEEGTRGAAGGPGLKPAEAVCRPTTWRLRARIALARVNRSLHTQGLSFRPPDLAQRRQNSQHPSVGQRTVACPHSSSRSFKKKERPDPAHLVDPAHSVIRLAGLSSSLFFQYPENADGRDLCGVDQSSAQALPVLEC</sequence>
<dbReference type="EMBL" id="FLQX01000089">
    <property type="protein sequence ID" value="SBT04693.1"/>
    <property type="molecule type" value="Genomic_DNA"/>
</dbReference>
<evidence type="ECO:0000313" key="3">
    <source>
        <dbReference type="Proteomes" id="UP000199169"/>
    </source>
</evidence>
<dbReference type="Proteomes" id="UP000199169">
    <property type="component" value="Unassembled WGS sequence"/>
</dbReference>
<evidence type="ECO:0000313" key="2">
    <source>
        <dbReference type="EMBL" id="SBT04693.1"/>
    </source>
</evidence>
<feature type="compositionally biased region" description="Polar residues" evidence="1">
    <location>
        <begin position="68"/>
        <end position="79"/>
    </location>
</feature>
<proteinExistence type="predicted"/>
<evidence type="ECO:0000256" key="1">
    <source>
        <dbReference type="SAM" id="MobiDB-lite"/>
    </source>
</evidence>
<keyword evidence="3" id="KW-1185">Reference proteome</keyword>
<accession>A0A1A8XL65</accession>
<protein>
    <submittedName>
        <fullName evidence="2">Uncharacterized protein</fullName>
    </submittedName>
</protein>
<feature type="region of interest" description="Disordered" evidence="1">
    <location>
        <begin position="57"/>
        <end position="103"/>
    </location>
</feature>
<dbReference type="AlphaFoldDB" id="A0A1A8XL65"/>